<evidence type="ECO:0000256" key="1">
    <source>
        <dbReference type="SAM" id="MobiDB-lite"/>
    </source>
</evidence>
<dbReference type="Proteomes" id="UP000004358">
    <property type="component" value="Unassembled WGS sequence"/>
</dbReference>
<dbReference type="STRING" id="314230.DSM3645_20882"/>
<name>A3ZQX3_9BACT</name>
<protein>
    <recommendedName>
        <fullName evidence="4">Carboxypeptidase regulatory-like domain-containing protein</fullName>
    </recommendedName>
</protein>
<reference evidence="2 3" key="1">
    <citation type="submission" date="2006-02" db="EMBL/GenBank/DDBJ databases">
        <authorList>
            <person name="Amann R."/>
            <person name="Ferriera S."/>
            <person name="Johnson J."/>
            <person name="Kravitz S."/>
            <person name="Halpern A."/>
            <person name="Remington K."/>
            <person name="Beeson K."/>
            <person name="Tran B."/>
            <person name="Rogers Y.-H."/>
            <person name="Friedman R."/>
            <person name="Venter J.C."/>
        </authorList>
    </citation>
    <scope>NUCLEOTIDE SEQUENCE [LARGE SCALE GENOMIC DNA]</scope>
    <source>
        <strain evidence="2 3">DSM 3645</strain>
    </source>
</reference>
<organism evidence="2 3">
    <name type="scientific">Blastopirellula marina DSM 3645</name>
    <dbReference type="NCBI Taxonomy" id="314230"/>
    <lineage>
        <taxon>Bacteria</taxon>
        <taxon>Pseudomonadati</taxon>
        <taxon>Planctomycetota</taxon>
        <taxon>Planctomycetia</taxon>
        <taxon>Pirellulales</taxon>
        <taxon>Pirellulaceae</taxon>
        <taxon>Blastopirellula</taxon>
    </lineage>
</organism>
<evidence type="ECO:0000313" key="2">
    <source>
        <dbReference type="EMBL" id="EAQ81066.1"/>
    </source>
</evidence>
<dbReference type="RefSeq" id="WP_002652073.1">
    <property type="nucleotide sequence ID" value="NZ_CH672376.1"/>
</dbReference>
<accession>A3ZQX3</accession>
<evidence type="ECO:0008006" key="4">
    <source>
        <dbReference type="Google" id="ProtNLM"/>
    </source>
</evidence>
<sequence>MACWGCNHASGRPVGAGKPIVIHLTSEGAPISDAAIDLSGVGGGTLSSSEGDATLEHVPFGSYRVVVHANVRMSEMIPTEETATQRSMKRPAKSSIPRKYHDEKTTPLEIEVTQDGPDRFEFDLSK</sequence>
<feature type="region of interest" description="Disordered" evidence="1">
    <location>
        <begin position="77"/>
        <end position="107"/>
    </location>
</feature>
<comment type="caution">
    <text evidence="2">The sequence shown here is derived from an EMBL/GenBank/DDBJ whole genome shotgun (WGS) entry which is preliminary data.</text>
</comment>
<feature type="compositionally biased region" description="Basic residues" evidence="1">
    <location>
        <begin position="87"/>
        <end position="98"/>
    </location>
</feature>
<gene>
    <name evidence="2" type="ORF">DSM3645_20882</name>
</gene>
<dbReference type="AlphaFoldDB" id="A3ZQX3"/>
<proteinExistence type="predicted"/>
<dbReference type="HOGENOM" id="CLU_1977279_0_0_0"/>
<evidence type="ECO:0000313" key="3">
    <source>
        <dbReference type="Proteomes" id="UP000004358"/>
    </source>
</evidence>
<dbReference type="EMBL" id="AANZ01000006">
    <property type="protein sequence ID" value="EAQ81066.1"/>
    <property type="molecule type" value="Genomic_DNA"/>
</dbReference>